<feature type="repeat" description="PPR" evidence="2">
    <location>
        <begin position="576"/>
        <end position="610"/>
    </location>
</feature>
<evidence type="ECO:0000256" key="1">
    <source>
        <dbReference type="ARBA" id="ARBA00022737"/>
    </source>
</evidence>
<dbReference type="PANTHER" id="PTHR47926">
    <property type="entry name" value="PENTATRICOPEPTIDE REPEAT-CONTAINING PROTEIN"/>
    <property type="match status" value="1"/>
</dbReference>
<feature type="domain" description="DYW" evidence="3">
    <location>
        <begin position="892"/>
        <end position="982"/>
    </location>
</feature>
<dbReference type="NCBIfam" id="TIGR00756">
    <property type="entry name" value="PPR"/>
    <property type="match status" value="6"/>
</dbReference>
<evidence type="ECO:0000313" key="5">
    <source>
        <dbReference type="Proteomes" id="UP000825935"/>
    </source>
</evidence>
<dbReference type="Pfam" id="PF01535">
    <property type="entry name" value="PPR"/>
    <property type="match status" value="4"/>
</dbReference>
<dbReference type="OrthoDB" id="1902591at2759"/>
<keyword evidence="1" id="KW-0677">Repeat</keyword>
<dbReference type="Pfam" id="PF13041">
    <property type="entry name" value="PPR_2"/>
    <property type="match status" value="5"/>
</dbReference>
<dbReference type="InterPro" id="IPR002885">
    <property type="entry name" value="PPR_rpt"/>
</dbReference>
<evidence type="ECO:0000259" key="3">
    <source>
        <dbReference type="Pfam" id="PF14432"/>
    </source>
</evidence>
<dbReference type="Pfam" id="PF20430">
    <property type="entry name" value="Eplus_motif"/>
    <property type="match status" value="1"/>
</dbReference>
<dbReference type="GO" id="GO:0008270">
    <property type="term" value="F:zinc ion binding"/>
    <property type="evidence" value="ECO:0007669"/>
    <property type="project" value="InterPro"/>
</dbReference>
<evidence type="ECO:0000256" key="2">
    <source>
        <dbReference type="PROSITE-ProRule" id="PRU00708"/>
    </source>
</evidence>
<dbReference type="InterPro" id="IPR032867">
    <property type="entry name" value="DYW_dom"/>
</dbReference>
<proteinExistence type="predicted"/>
<dbReference type="GO" id="GO:0003723">
    <property type="term" value="F:RNA binding"/>
    <property type="evidence" value="ECO:0007669"/>
    <property type="project" value="InterPro"/>
</dbReference>
<dbReference type="PANTHER" id="PTHR47926:SF382">
    <property type="entry name" value="PENTACOTRIPEPTIDE-REPEAT REGION OF PRORP DOMAIN-CONTAINING PROTEIN"/>
    <property type="match status" value="1"/>
</dbReference>
<dbReference type="InterPro" id="IPR046849">
    <property type="entry name" value="E2_motif"/>
</dbReference>
<feature type="repeat" description="PPR" evidence="2">
    <location>
        <begin position="277"/>
        <end position="311"/>
    </location>
</feature>
<dbReference type="FunFam" id="1.25.40.10:FF:000436">
    <property type="entry name" value="Pentatricopeptide repeat-containing protein At5g39350 family"/>
    <property type="match status" value="1"/>
</dbReference>
<dbReference type="Proteomes" id="UP000825935">
    <property type="component" value="Chromosome 4"/>
</dbReference>
<dbReference type="InterPro" id="IPR046960">
    <property type="entry name" value="PPR_At4g14850-like_plant"/>
</dbReference>
<organism evidence="4 5">
    <name type="scientific">Ceratopteris richardii</name>
    <name type="common">Triangle waterfern</name>
    <dbReference type="NCBI Taxonomy" id="49495"/>
    <lineage>
        <taxon>Eukaryota</taxon>
        <taxon>Viridiplantae</taxon>
        <taxon>Streptophyta</taxon>
        <taxon>Embryophyta</taxon>
        <taxon>Tracheophyta</taxon>
        <taxon>Polypodiopsida</taxon>
        <taxon>Polypodiidae</taxon>
        <taxon>Polypodiales</taxon>
        <taxon>Pteridineae</taxon>
        <taxon>Pteridaceae</taxon>
        <taxon>Parkerioideae</taxon>
        <taxon>Ceratopteris</taxon>
    </lineage>
</organism>
<dbReference type="PROSITE" id="PS51375">
    <property type="entry name" value="PPR"/>
    <property type="match status" value="6"/>
</dbReference>
<dbReference type="FunFam" id="1.25.40.10:FF:000031">
    <property type="entry name" value="Pentatricopeptide repeat-containing protein mitochondrial"/>
    <property type="match status" value="1"/>
</dbReference>
<dbReference type="FunFam" id="1.25.40.10:FF:000090">
    <property type="entry name" value="Pentatricopeptide repeat-containing protein, chloroplastic"/>
    <property type="match status" value="1"/>
</dbReference>
<feature type="repeat" description="PPR" evidence="2">
    <location>
        <begin position="479"/>
        <end position="513"/>
    </location>
</feature>
<dbReference type="Gene3D" id="1.25.40.10">
    <property type="entry name" value="Tetratricopeptide repeat domain"/>
    <property type="match status" value="6"/>
</dbReference>
<sequence length="982" mass="108758">MSFRTVLAWSSLVREQDSGLLQICISHRIQLHFTNFIKLVSLQGLVSLPSSFNQKNDSPIVPLFRANQSSGALTFLLQLEVGGASSELQGSPHRLKAEEPLRRFSISIVYTDSFLDLVEQCISEQDVALGRELYTFIAEIGLDLDSYFGSHLIRMFSSFNLLAEVNRIFSKISRPSVFAWNAIFSAYTTCGESYKVIRLYHEMRNARVEPDAHVSVTVLKACAMTAALAEGEWTHAQVLEYGLEANVFVSSALINMYSKCGQLIRAHMIFEKSMQPSLITWNALIAGYVDHGHGEQALTLFSIMIDCGLEPDKRTFLSSLKACSRMSALKIGEQIHSHIIKHGLDLTMTIGNSLIDMYSKCGSLQNAWLVFDKLPQPDVVSWSAMISGYTHHGLSQDALQLFRDMMQNGVLPNTVTFICVIKACAKIAAFEEGKEVHSYLYECGLEVDLSLGIALVDMYAKCKSLPDAVAMLTPSFMQSSVTWNALVGGYTECGHGDEALQLFQQMLHQGVIPDQVTFACILKACTRLEQCMSIHARIIDGNELDSHTGTILIDLYAKFGNTEMAKWVFDRLPNKNVVTWSTLIAGYVQNGLEHEAFDLFKQMKQVGVEPNQVTFLGIMEACASMAAVAHGKMIQAIIVENGLESNASIASALLDMYAKCGALEEAHILFNRLPSRDAVVWTTLVGGHAHHSDYQGALRYFKGMLQTGLAPDEVTLLCLLSACSHAALLDEGCLIFKSMPEIYGIFPEVEHYDCLLDLFSFAGKFDVSEDLLETIPFECNVVGWKILLGACRRHGNAGLGKRCFEQVIQHEPVNASGFALMSSTYVHTGLLEEAENLEGVRRHANAWKIPAKACIEVNNKIHSFTVGDMTHPLSDRIRGKLKSLTTSLMEEGYAPQFDSIPSVLSTEHKRGVLCGHSERLAIAFGLLSTPEGATLRISKNFRMCNDCHIAVKLISKVEKREIMIADTYCVHYCRDGVCSCRD</sequence>
<dbReference type="EMBL" id="CM035409">
    <property type="protein sequence ID" value="KAH7439874.1"/>
    <property type="molecule type" value="Genomic_DNA"/>
</dbReference>
<feature type="repeat" description="PPR" evidence="2">
    <location>
        <begin position="176"/>
        <end position="210"/>
    </location>
</feature>
<dbReference type="OMA" id="QICISHR"/>
<comment type="caution">
    <text evidence="4">The sequence shown here is derived from an EMBL/GenBank/DDBJ whole genome shotgun (WGS) entry which is preliminary data.</text>
</comment>
<dbReference type="InterPro" id="IPR011990">
    <property type="entry name" value="TPR-like_helical_dom_sf"/>
</dbReference>
<keyword evidence="5" id="KW-1185">Reference proteome</keyword>
<dbReference type="GO" id="GO:0009451">
    <property type="term" value="P:RNA modification"/>
    <property type="evidence" value="ECO:0007669"/>
    <property type="project" value="InterPro"/>
</dbReference>
<dbReference type="Pfam" id="PF14432">
    <property type="entry name" value="DYW_deaminase"/>
    <property type="match status" value="1"/>
</dbReference>
<reference evidence="4" key="1">
    <citation type="submission" date="2021-08" db="EMBL/GenBank/DDBJ databases">
        <title>WGS assembly of Ceratopteris richardii.</title>
        <authorList>
            <person name="Marchant D.B."/>
            <person name="Chen G."/>
            <person name="Jenkins J."/>
            <person name="Shu S."/>
            <person name="Leebens-Mack J."/>
            <person name="Grimwood J."/>
            <person name="Schmutz J."/>
            <person name="Soltis P."/>
            <person name="Soltis D."/>
            <person name="Chen Z.-H."/>
        </authorList>
    </citation>
    <scope>NUCLEOTIDE SEQUENCE</scope>
    <source>
        <strain evidence="4">Whitten #5841</strain>
        <tissue evidence="4">Leaf</tissue>
    </source>
</reference>
<dbReference type="FunFam" id="1.25.40.10:FF:000285">
    <property type="entry name" value="Pentatricopeptide repeat-containing protein, chloroplastic"/>
    <property type="match status" value="1"/>
</dbReference>
<accession>A0A8T2V282</accession>
<name>A0A8T2V282_CERRI</name>
<feature type="repeat" description="PPR" evidence="2">
    <location>
        <begin position="677"/>
        <end position="711"/>
    </location>
</feature>
<protein>
    <recommendedName>
        <fullName evidence="3">DYW domain-containing protein</fullName>
    </recommendedName>
</protein>
<gene>
    <name evidence="4" type="ORF">KP509_04G079600</name>
</gene>
<feature type="repeat" description="PPR" evidence="2">
    <location>
        <begin position="378"/>
        <end position="412"/>
    </location>
</feature>
<dbReference type="AlphaFoldDB" id="A0A8T2V282"/>
<evidence type="ECO:0000313" key="4">
    <source>
        <dbReference type="EMBL" id="KAH7439874.1"/>
    </source>
</evidence>